<dbReference type="STRING" id="661089.ciss_14630"/>
<evidence type="ECO:0000313" key="1">
    <source>
        <dbReference type="EMBL" id="GAV25530.1"/>
    </source>
</evidence>
<sequence>MKTVDVRGLLCPEPVYIVREHLSSGTDPVTVLCEKHSRENLLWLGENLGWQAEVEDLLDEVRIIFRKG</sequence>
<name>A0A1L8D2X9_9THEO</name>
<accession>A0A1L8D2X9</accession>
<dbReference type="OrthoDB" id="9797352at2"/>
<protein>
    <submittedName>
        <fullName evidence="1">SirA family protein</fullName>
    </submittedName>
</protein>
<evidence type="ECO:0000313" key="2">
    <source>
        <dbReference type="Proteomes" id="UP000187338"/>
    </source>
</evidence>
<dbReference type="Gene3D" id="3.30.110.40">
    <property type="entry name" value="TusA-like domain"/>
    <property type="match status" value="1"/>
</dbReference>
<comment type="caution">
    <text evidence="1">The sequence shown here is derived from an EMBL/GenBank/DDBJ whole genome shotgun (WGS) entry which is preliminary data.</text>
</comment>
<dbReference type="Proteomes" id="UP000187338">
    <property type="component" value="Unassembled WGS sequence"/>
</dbReference>
<dbReference type="AlphaFoldDB" id="A0A1L8D2X9"/>
<keyword evidence="2" id="KW-1185">Reference proteome</keyword>
<dbReference type="InterPro" id="IPR036868">
    <property type="entry name" value="TusA-like_sf"/>
</dbReference>
<dbReference type="SUPFAM" id="SSF64307">
    <property type="entry name" value="SirA-like"/>
    <property type="match status" value="1"/>
</dbReference>
<gene>
    <name evidence="1" type="ORF">ciss_14630</name>
</gene>
<reference evidence="2" key="1">
    <citation type="submission" date="2016-12" db="EMBL/GenBank/DDBJ databases">
        <title>Draft Genome Sequences od Carboxydothermus pertinax and islandicus, Hydrogenogenic Carboxydotrophic Bacteria.</title>
        <authorList>
            <person name="Fukuyama Y."/>
            <person name="Ohmae K."/>
            <person name="Yoneda Y."/>
            <person name="Yoshida T."/>
            <person name="Sako Y."/>
        </authorList>
    </citation>
    <scope>NUCLEOTIDE SEQUENCE [LARGE SCALE GENOMIC DNA]</scope>
    <source>
        <strain evidence="2">SET</strain>
    </source>
</reference>
<proteinExistence type="predicted"/>
<dbReference type="EMBL" id="BDJL01000049">
    <property type="protein sequence ID" value="GAV25530.1"/>
    <property type="molecule type" value="Genomic_DNA"/>
</dbReference>
<organism evidence="1 2">
    <name type="scientific">Carboxydothermus islandicus</name>
    <dbReference type="NCBI Taxonomy" id="661089"/>
    <lineage>
        <taxon>Bacteria</taxon>
        <taxon>Bacillati</taxon>
        <taxon>Bacillota</taxon>
        <taxon>Clostridia</taxon>
        <taxon>Thermoanaerobacterales</taxon>
        <taxon>Thermoanaerobacteraceae</taxon>
        <taxon>Carboxydothermus</taxon>
    </lineage>
</organism>
<dbReference type="RefSeq" id="WP_075865681.1">
    <property type="nucleotide sequence ID" value="NZ_BDJL01000049.1"/>
</dbReference>